<evidence type="ECO:0000313" key="1">
    <source>
        <dbReference type="EMBL" id="MED6152603.1"/>
    </source>
</evidence>
<reference evidence="1 2" key="1">
    <citation type="journal article" date="2023" name="Plants (Basel)">
        <title>Bridging the Gap: Combining Genomics and Transcriptomics Approaches to Understand Stylosanthes scabra, an Orphan Legume from the Brazilian Caatinga.</title>
        <authorList>
            <person name="Ferreira-Neto J.R.C."/>
            <person name="da Silva M.D."/>
            <person name="Binneck E."/>
            <person name="de Melo N.F."/>
            <person name="da Silva R.H."/>
            <person name="de Melo A.L.T.M."/>
            <person name="Pandolfi V."/>
            <person name="Bustamante F.O."/>
            <person name="Brasileiro-Vidal A.C."/>
            <person name="Benko-Iseppon A.M."/>
        </authorList>
    </citation>
    <scope>NUCLEOTIDE SEQUENCE [LARGE SCALE GENOMIC DNA]</scope>
    <source>
        <tissue evidence="1">Leaves</tissue>
    </source>
</reference>
<name>A0ABU6TX61_9FABA</name>
<dbReference type="Proteomes" id="UP001341840">
    <property type="component" value="Unassembled WGS sequence"/>
</dbReference>
<evidence type="ECO:0000313" key="2">
    <source>
        <dbReference type="Proteomes" id="UP001341840"/>
    </source>
</evidence>
<feature type="non-terminal residue" evidence="1">
    <location>
        <position position="61"/>
    </location>
</feature>
<dbReference type="EMBL" id="JASCZI010092628">
    <property type="protein sequence ID" value="MED6152603.1"/>
    <property type="molecule type" value="Genomic_DNA"/>
</dbReference>
<comment type="caution">
    <text evidence="1">The sequence shown here is derived from an EMBL/GenBank/DDBJ whole genome shotgun (WGS) entry which is preliminary data.</text>
</comment>
<keyword evidence="2" id="KW-1185">Reference proteome</keyword>
<protein>
    <submittedName>
        <fullName evidence="1">Uncharacterized protein</fullName>
    </submittedName>
</protein>
<organism evidence="1 2">
    <name type="scientific">Stylosanthes scabra</name>
    <dbReference type="NCBI Taxonomy" id="79078"/>
    <lineage>
        <taxon>Eukaryota</taxon>
        <taxon>Viridiplantae</taxon>
        <taxon>Streptophyta</taxon>
        <taxon>Embryophyta</taxon>
        <taxon>Tracheophyta</taxon>
        <taxon>Spermatophyta</taxon>
        <taxon>Magnoliopsida</taxon>
        <taxon>eudicotyledons</taxon>
        <taxon>Gunneridae</taxon>
        <taxon>Pentapetalae</taxon>
        <taxon>rosids</taxon>
        <taxon>fabids</taxon>
        <taxon>Fabales</taxon>
        <taxon>Fabaceae</taxon>
        <taxon>Papilionoideae</taxon>
        <taxon>50 kb inversion clade</taxon>
        <taxon>dalbergioids sensu lato</taxon>
        <taxon>Dalbergieae</taxon>
        <taxon>Pterocarpus clade</taxon>
        <taxon>Stylosanthes</taxon>
    </lineage>
</organism>
<gene>
    <name evidence="1" type="ORF">PIB30_093587</name>
</gene>
<sequence length="61" mass="7058">MAFFDVHMYYGGWFGHVDGIMKYTNGEKTVVASQDGDFWCVYEAGEQLRHLDVDDKYVIAM</sequence>
<proteinExistence type="predicted"/>
<accession>A0ABU6TX61</accession>